<organism evidence="2 3">
    <name type="scientific">Porphyromonas cangingivalis</name>
    <dbReference type="NCBI Taxonomy" id="36874"/>
    <lineage>
        <taxon>Bacteria</taxon>
        <taxon>Pseudomonadati</taxon>
        <taxon>Bacteroidota</taxon>
        <taxon>Bacteroidia</taxon>
        <taxon>Bacteroidales</taxon>
        <taxon>Porphyromonadaceae</taxon>
        <taxon>Porphyromonas</taxon>
    </lineage>
</organism>
<dbReference type="OrthoDB" id="9801336at2"/>
<evidence type="ECO:0008006" key="4">
    <source>
        <dbReference type="Google" id="ProtNLM"/>
    </source>
</evidence>
<feature type="chain" id="PRO_5001987229" description="Porin" evidence="1">
    <location>
        <begin position="24"/>
        <end position="419"/>
    </location>
</feature>
<dbReference type="Pfam" id="PF06980">
    <property type="entry name" value="DUF1302"/>
    <property type="match status" value="1"/>
</dbReference>
<dbReference type="AlphaFoldDB" id="A0A0A2F008"/>
<dbReference type="SUPFAM" id="SSF56935">
    <property type="entry name" value="Porins"/>
    <property type="match status" value="1"/>
</dbReference>
<evidence type="ECO:0000313" key="2">
    <source>
        <dbReference type="EMBL" id="KGN83330.1"/>
    </source>
</evidence>
<feature type="signal peptide" evidence="1">
    <location>
        <begin position="1"/>
        <end position="23"/>
    </location>
</feature>
<dbReference type="Proteomes" id="UP000030125">
    <property type="component" value="Unassembled WGS sequence"/>
</dbReference>
<dbReference type="EMBL" id="JQJD01000001">
    <property type="protein sequence ID" value="KGN83330.1"/>
    <property type="molecule type" value="Genomic_DNA"/>
</dbReference>
<comment type="caution">
    <text evidence="2">The sequence shown here is derived from an EMBL/GenBank/DDBJ whole genome shotgun (WGS) entry which is preliminary data.</text>
</comment>
<reference evidence="2 3" key="1">
    <citation type="submission" date="2014-08" db="EMBL/GenBank/DDBJ databases">
        <title>Porphyromonas cangingivalis strain:COT-109_OH1386 Genome sequencing.</title>
        <authorList>
            <person name="Wallis C."/>
            <person name="Deusch O."/>
            <person name="O'Flynn C."/>
            <person name="Davis I."/>
            <person name="Jospin G."/>
            <person name="Darling A.E."/>
            <person name="Coil D.A."/>
            <person name="Alexiev A."/>
            <person name="Horsfall A."/>
            <person name="Kirkwood N."/>
            <person name="Harris S."/>
            <person name="Eisen J.A."/>
        </authorList>
    </citation>
    <scope>NUCLEOTIDE SEQUENCE [LARGE SCALE GENOMIC DNA]</scope>
    <source>
        <strain evidence="3">COT-109 OH1386</strain>
    </source>
</reference>
<keyword evidence="1" id="KW-0732">Signal</keyword>
<dbReference type="InterPro" id="IPR010727">
    <property type="entry name" value="DUF1302"/>
</dbReference>
<proteinExistence type="predicted"/>
<gene>
    <name evidence="2" type="ORF">HQ35_00750</name>
</gene>
<accession>A0A0A2F008</accession>
<evidence type="ECO:0000313" key="3">
    <source>
        <dbReference type="Proteomes" id="UP000030125"/>
    </source>
</evidence>
<dbReference type="RefSeq" id="WP_036849993.1">
    <property type="nucleotide sequence ID" value="NZ_JQJD01000001.1"/>
</dbReference>
<keyword evidence="3" id="KW-1185">Reference proteome</keyword>
<evidence type="ECO:0000256" key="1">
    <source>
        <dbReference type="SAM" id="SignalP"/>
    </source>
</evidence>
<sequence>MTNTSNRSIKFLLLFLSLLSLHAAWGQEEGVSSWQLKGFVDTYHAARSEKPNDFMSSRTRVKGEIGKSFGSSTLFVSFNATHNALLKERTGFELREAYLDHREEHWGFRLGRQLVIWGVADGVRITDLVSPMDMTEFLAQDYDDIRMPVNALRFFVFNEKMKLELLAVPTFEGYKLPTDAGNPWSVLPKNTVQPLVWHEDGSHPKFRFSNMEYGGKLCFTLPGVDFSIAALHTWNKMPVITYRSSGTHMAVSPRYYRMGFFGGDISKPLGQFVLRGEAAFNVDKHFSYKPEAGAMEQKGFNTVNYLVGVDWYAPHEWMVMAQFSSESILRYENQIAQPRHQSLLTFNVSKKLLDSTLQLSNFTYFDLNHKGWFSRFTSSYALNDHIQLSVGYDWFGGNEGIFGRYKNNSEIWAKAKYNF</sequence>
<protein>
    <recommendedName>
        <fullName evidence="4">Porin</fullName>
    </recommendedName>
</protein>
<name>A0A0A2F008_PORCN</name>